<dbReference type="InterPro" id="IPR024079">
    <property type="entry name" value="MetalloPept_cat_dom_sf"/>
</dbReference>
<keyword evidence="2" id="KW-0378">Hydrolase</keyword>
<sequence>MTTPRDRGRNTGMLAWKVAICLLCTATGAMIEEAYVYPRILEERSSDGLKLVSVDGKRTLRLEKASVLAETLLVTSYDENGQMTHTPIQAEEIEKHHYRDREQYASLMVRDTGNGLEMTGMVDAVTRIEPVHTAPRSLDGSLPHRLHTMTDEDLERLKKIATPINSHMASLLAPSSVRADPRQRKVMQEVSIISDSEHHKEMTRVQLCVYIVIFMTAVSMRFDQTSNPTLEFRVVQVVMATEEQDRLFLHMHKEYVEAYATLNKMYNFTRQYENSYPDLFLALSGRDLVTVNKDGHMSKGIAGMAQVGGACSTYANFAIVEDRGQAYLGIYFAAHEMGHSYGCVHDGDGPAKHIRGHKGSQDPDCAFKHGYIMSYLDGGVKRFYFSKCCLEQMRVFLSNQVEECFKNTFQVDFMKTFPNLLPARVTSVNRYCQAKYPDMNNTFYEPDRRKEIDCKVVCSGYRTDGSKRSIVTPALDGMICVQGKSCIKGRCITG</sequence>
<evidence type="ECO:0000256" key="4">
    <source>
        <dbReference type="ARBA" id="ARBA00023049"/>
    </source>
</evidence>
<dbReference type="PANTHER" id="PTHR11905:SF159">
    <property type="entry name" value="ADAM METALLOPROTEASE"/>
    <property type="match status" value="1"/>
</dbReference>
<evidence type="ECO:0000259" key="7">
    <source>
        <dbReference type="PROSITE" id="PS50215"/>
    </source>
</evidence>
<accession>A0A0K8RAX7</accession>
<feature type="binding site" evidence="5">
    <location>
        <position position="335"/>
    </location>
    <ligand>
        <name>Zn(2+)</name>
        <dbReference type="ChEBI" id="CHEBI:29105"/>
        <note>catalytic</note>
    </ligand>
</feature>
<feature type="binding site" evidence="5">
    <location>
        <position position="339"/>
    </location>
    <ligand>
        <name>Zn(2+)</name>
        <dbReference type="ChEBI" id="CHEBI:29105"/>
        <note>catalytic</note>
    </ligand>
</feature>
<dbReference type="PANTHER" id="PTHR11905">
    <property type="entry name" value="ADAM A DISINTEGRIN AND METALLOPROTEASE DOMAIN"/>
    <property type="match status" value="1"/>
</dbReference>
<dbReference type="SUPFAM" id="SSF55486">
    <property type="entry name" value="Metalloproteases ('zincins'), catalytic domain"/>
    <property type="match status" value="1"/>
</dbReference>
<evidence type="ECO:0000256" key="5">
    <source>
        <dbReference type="PROSITE-ProRule" id="PRU00276"/>
    </source>
</evidence>
<name>A0A0K8RAX7_IXORI</name>
<protein>
    <submittedName>
        <fullName evidence="8">Putative metalloprotease</fullName>
    </submittedName>
</protein>
<comment type="caution">
    <text evidence="5">Lacks conserved residue(s) required for the propagation of feature annotation.</text>
</comment>
<feature type="binding site" evidence="5">
    <location>
        <position position="345"/>
    </location>
    <ligand>
        <name>Zn(2+)</name>
        <dbReference type="ChEBI" id="CHEBI:29105"/>
        <note>catalytic</note>
    </ligand>
</feature>
<keyword evidence="6" id="KW-0732">Signal</keyword>
<dbReference type="Pfam" id="PF13688">
    <property type="entry name" value="Reprolysin_5"/>
    <property type="match status" value="1"/>
</dbReference>
<evidence type="ECO:0000256" key="6">
    <source>
        <dbReference type="SAM" id="SignalP"/>
    </source>
</evidence>
<feature type="active site" evidence="5">
    <location>
        <position position="336"/>
    </location>
</feature>
<dbReference type="Gene3D" id="3.40.390.10">
    <property type="entry name" value="Collagenase (Catalytic Domain)"/>
    <property type="match status" value="1"/>
</dbReference>
<evidence type="ECO:0000256" key="2">
    <source>
        <dbReference type="ARBA" id="ARBA00022801"/>
    </source>
</evidence>
<dbReference type="Gene3D" id="3.40.1620.60">
    <property type="match status" value="1"/>
</dbReference>
<dbReference type="GO" id="GO:0046872">
    <property type="term" value="F:metal ion binding"/>
    <property type="evidence" value="ECO:0007669"/>
    <property type="project" value="UniProtKB-KW"/>
</dbReference>
<evidence type="ECO:0000313" key="8">
    <source>
        <dbReference type="EMBL" id="JAA68322.1"/>
    </source>
</evidence>
<dbReference type="PROSITE" id="PS50215">
    <property type="entry name" value="ADAM_MEPRO"/>
    <property type="match status" value="1"/>
</dbReference>
<keyword evidence="4 8" id="KW-0482">Metalloprotease</keyword>
<feature type="chain" id="PRO_5005516606" evidence="6">
    <location>
        <begin position="29"/>
        <end position="494"/>
    </location>
</feature>
<keyword evidence="3 5" id="KW-0862">Zinc</keyword>
<dbReference type="EMBL" id="GADI01005486">
    <property type="protein sequence ID" value="JAA68322.1"/>
    <property type="molecule type" value="mRNA"/>
</dbReference>
<evidence type="ECO:0000256" key="3">
    <source>
        <dbReference type="ARBA" id="ARBA00022833"/>
    </source>
</evidence>
<feature type="signal peptide" evidence="6">
    <location>
        <begin position="1"/>
        <end position="28"/>
    </location>
</feature>
<reference evidence="8" key="1">
    <citation type="submission" date="2012-12" db="EMBL/GenBank/DDBJ databases">
        <title>Identification and characterization of a phenylalanine ammonia-lyase gene family in Isatis indigotica Fort.</title>
        <authorList>
            <person name="Liu Q."/>
            <person name="Chen J."/>
            <person name="Zhou X."/>
            <person name="Di P."/>
            <person name="Xiao Y."/>
            <person name="Xuan H."/>
            <person name="Zhang L."/>
            <person name="Chen W."/>
        </authorList>
    </citation>
    <scope>NUCLEOTIDE SEQUENCE</scope>
    <source>
        <tissue evidence="8">Salivary gland</tissue>
    </source>
</reference>
<dbReference type="AlphaFoldDB" id="A0A0K8RAX7"/>
<proteinExistence type="evidence at transcript level"/>
<feature type="domain" description="Peptidase M12B" evidence="7">
    <location>
        <begin position="185"/>
        <end position="409"/>
    </location>
</feature>
<dbReference type="GO" id="GO:0004222">
    <property type="term" value="F:metalloendopeptidase activity"/>
    <property type="evidence" value="ECO:0007669"/>
    <property type="project" value="InterPro"/>
</dbReference>
<keyword evidence="1 8" id="KW-0645">Protease</keyword>
<dbReference type="InterPro" id="IPR001590">
    <property type="entry name" value="Peptidase_M12B"/>
</dbReference>
<evidence type="ECO:0000256" key="1">
    <source>
        <dbReference type="ARBA" id="ARBA00022670"/>
    </source>
</evidence>
<dbReference type="GO" id="GO:0006509">
    <property type="term" value="P:membrane protein ectodomain proteolysis"/>
    <property type="evidence" value="ECO:0007669"/>
    <property type="project" value="TreeGrafter"/>
</dbReference>
<keyword evidence="5" id="KW-0479">Metal-binding</keyword>
<organism evidence="8">
    <name type="scientific">Ixodes ricinus</name>
    <name type="common">Common tick</name>
    <name type="synonym">Acarus ricinus</name>
    <dbReference type="NCBI Taxonomy" id="34613"/>
    <lineage>
        <taxon>Eukaryota</taxon>
        <taxon>Metazoa</taxon>
        <taxon>Ecdysozoa</taxon>
        <taxon>Arthropoda</taxon>
        <taxon>Chelicerata</taxon>
        <taxon>Arachnida</taxon>
        <taxon>Acari</taxon>
        <taxon>Parasitiformes</taxon>
        <taxon>Ixodida</taxon>
        <taxon>Ixodoidea</taxon>
        <taxon>Ixodidae</taxon>
        <taxon>Ixodinae</taxon>
        <taxon>Ixodes</taxon>
    </lineage>
</organism>